<evidence type="ECO:0000256" key="12">
    <source>
        <dbReference type="ARBA" id="ARBA00023154"/>
    </source>
</evidence>
<evidence type="ECO:0000313" key="18">
    <source>
        <dbReference type="EMBL" id="CAJ74261.1"/>
    </source>
</evidence>
<comment type="similarity">
    <text evidence="4 15">Belongs to the aspartate-semialdehyde dehydrogenase family.</text>
</comment>
<dbReference type="SUPFAM" id="SSF55347">
    <property type="entry name" value="Glyceraldehyde-3-phosphate dehydrogenase-like, C-terminal domain"/>
    <property type="match status" value="1"/>
</dbReference>
<feature type="binding site" evidence="15">
    <location>
        <position position="110"/>
    </location>
    <ligand>
        <name>phosphate</name>
        <dbReference type="ChEBI" id="CHEBI:43474"/>
    </ligand>
</feature>
<reference evidence="18" key="2">
    <citation type="submission" date="2006-01" db="EMBL/GenBank/DDBJ databases">
        <authorList>
            <person name="Genoscope"/>
        </authorList>
    </citation>
    <scope>NUCLEOTIDE SEQUENCE</scope>
</reference>
<dbReference type="NCBIfam" id="NF011456">
    <property type="entry name" value="PRK14874.1"/>
    <property type="match status" value="1"/>
</dbReference>
<evidence type="ECO:0000256" key="3">
    <source>
        <dbReference type="ARBA" id="ARBA00005097"/>
    </source>
</evidence>
<comment type="function">
    <text evidence="15">Catalyzes the NADPH-dependent formation of L-aspartate-semialdehyde (L-ASA) by the reductive dephosphorylation of L-aspartyl-4-phosphate.</text>
</comment>
<comment type="pathway">
    <text evidence="3 15">Amino-acid biosynthesis; L-threonine biosynthesis; L-threonine from L-aspartate: step 2/5.</text>
</comment>
<dbReference type="Gene3D" id="3.40.50.720">
    <property type="entry name" value="NAD(P)-binding Rossmann-like Domain"/>
    <property type="match status" value="1"/>
</dbReference>
<dbReference type="EC" id="1.2.1.11" evidence="6 15"/>
<keyword evidence="10 15" id="KW-0220">Diaminopimelate biosynthesis</keyword>
<dbReference type="InterPro" id="IPR036291">
    <property type="entry name" value="NAD(P)-bd_dom_sf"/>
</dbReference>
<dbReference type="UniPathway" id="UPA00051">
    <property type="reaction ID" value="UER00464"/>
</dbReference>
<dbReference type="InterPro" id="IPR012080">
    <property type="entry name" value="Asp_semialdehyde_DH"/>
</dbReference>
<dbReference type="Pfam" id="PF01118">
    <property type="entry name" value="Semialdhyde_dh"/>
    <property type="match status" value="1"/>
</dbReference>
<feature type="binding site" evidence="15">
    <location>
        <begin position="22"/>
        <end position="25"/>
    </location>
    <ligand>
        <name>NADP(+)</name>
        <dbReference type="ChEBI" id="CHEBI:58349"/>
    </ligand>
</feature>
<dbReference type="EMBL" id="CT573071">
    <property type="protein sequence ID" value="CAJ74261.1"/>
    <property type="molecule type" value="Genomic_DNA"/>
</dbReference>
<dbReference type="GO" id="GO:0009089">
    <property type="term" value="P:lysine biosynthetic process via diaminopimelate"/>
    <property type="evidence" value="ECO:0007669"/>
    <property type="project" value="UniProtKB-UniRule"/>
</dbReference>
<evidence type="ECO:0000256" key="8">
    <source>
        <dbReference type="ARBA" id="ARBA00022697"/>
    </source>
</evidence>
<dbReference type="HAMAP" id="MF_02121">
    <property type="entry name" value="ASADH"/>
    <property type="match status" value="1"/>
</dbReference>
<sequence length="346" mass="37708">MQEPGKELEAKMSVNIAIVGATGAVGKEFLSILESRKFPLNELRLLASGRSAGKKILFCGKDYIVQELTKNSFKGIKIALFSAGADISKEYAPYAIESGAVCVDNSSAFRMDDDVPLVVPEVNPYDIPKHHGIIANPNCSTIQMVVALKPIHDAVKIKRVVVSTYQAVSGAGLKAIDELKKEAMSILEGKEGFQRKLFPHQIAFNVLPQIPQSKAFLPNGYTSEEMKMVNETQKIMGDHSIRVTATTVRVPVIRGHSESVNIETVKKITAAEVKRLLSTAPGVKVIDDPANQLYPLASETAGRDEVFVGRIREDISIDNGIDMWIVSDNIRKGAALNAIQIAEKLL</sequence>
<evidence type="ECO:0000256" key="11">
    <source>
        <dbReference type="ARBA" id="ARBA00023002"/>
    </source>
</evidence>
<evidence type="ECO:0000256" key="1">
    <source>
        <dbReference type="ARBA" id="ARBA00005021"/>
    </source>
</evidence>
<dbReference type="NCBIfam" id="TIGR01296">
    <property type="entry name" value="asd_B"/>
    <property type="match status" value="1"/>
</dbReference>
<evidence type="ECO:0000256" key="15">
    <source>
        <dbReference type="HAMAP-Rule" id="MF_02121"/>
    </source>
</evidence>
<organism evidence="18">
    <name type="scientific">Kuenenia stuttgartiensis</name>
    <dbReference type="NCBI Taxonomy" id="174633"/>
    <lineage>
        <taxon>Bacteria</taxon>
        <taxon>Pseudomonadati</taxon>
        <taxon>Planctomycetota</taxon>
        <taxon>Candidatus Brocadiia</taxon>
        <taxon>Candidatus Brocadiales</taxon>
        <taxon>Candidatus Brocadiaceae</taxon>
        <taxon>Candidatus Kuenenia</taxon>
    </lineage>
</organism>
<dbReference type="CDD" id="cd02316">
    <property type="entry name" value="VcASADH2_like_N"/>
    <property type="match status" value="1"/>
</dbReference>
<dbReference type="SMART" id="SM00859">
    <property type="entry name" value="Semialdhyde_dh"/>
    <property type="match status" value="1"/>
</dbReference>
<dbReference type="GO" id="GO:0046983">
    <property type="term" value="F:protein dimerization activity"/>
    <property type="evidence" value="ECO:0007669"/>
    <property type="project" value="InterPro"/>
</dbReference>
<comment type="caution">
    <text evidence="15">Lacks conserved residue(s) required for the propagation of feature annotation.</text>
</comment>
<dbReference type="SUPFAM" id="SSF51735">
    <property type="entry name" value="NAD(P)-binding Rossmann-fold domains"/>
    <property type="match status" value="1"/>
</dbReference>
<keyword evidence="12 15" id="KW-0457">Lysine biosynthesis</keyword>
<evidence type="ECO:0000256" key="4">
    <source>
        <dbReference type="ARBA" id="ARBA00010584"/>
    </source>
</evidence>
<dbReference type="PANTHER" id="PTHR46278:SF2">
    <property type="entry name" value="ASPARTATE-SEMIALDEHYDE DEHYDROGENASE"/>
    <property type="match status" value="1"/>
</dbReference>
<evidence type="ECO:0000256" key="5">
    <source>
        <dbReference type="ARBA" id="ARBA00011738"/>
    </source>
</evidence>
<dbReference type="GO" id="GO:0009097">
    <property type="term" value="P:isoleucine biosynthetic process"/>
    <property type="evidence" value="ECO:0007669"/>
    <property type="project" value="UniProtKB-UniRule"/>
</dbReference>
<dbReference type="InterPro" id="IPR000534">
    <property type="entry name" value="Semialdehyde_DH_NAD-bd"/>
</dbReference>
<feature type="binding site" evidence="15">
    <location>
        <position position="166"/>
    </location>
    <ligand>
        <name>substrate</name>
    </ligand>
</feature>
<dbReference type="UniPathway" id="UPA00050">
    <property type="reaction ID" value="UER00463"/>
</dbReference>
<dbReference type="Pfam" id="PF02774">
    <property type="entry name" value="Semialdhyde_dhC"/>
    <property type="match status" value="1"/>
</dbReference>
<keyword evidence="9 15" id="KW-0521">NADP</keyword>
<keyword evidence="7 15" id="KW-0028">Amino-acid biosynthesis</keyword>
<proteinExistence type="inferred from homology"/>
<dbReference type="GO" id="GO:0050661">
    <property type="term" value="F:NADP binding"/>
    <property type="evidence" value="ECO:0007669"/>
    <property type="project" value="UniProtKB-UniRule"/>
</dbReference>
<dbReference type="InterPro" id="IPR005986">
    <property type="entry name" value="Asp_semialdehyde_DH_beta"/>
</dbReference>
<feature type="active site" description="Proton acceptor" evidence="15 16">
    <location>
        <position position="256"/>
    </location>
</feature>
<evidence type="ECO:0000256" key="9">
    <source>
        <dbReference type="ARBA" id="ARBA00022857"/>
    </source>
</evidence>
<comment type="catalytic activity">
    <reaction evidence="14 15">
        <text>L-aspartate 4-semialdehyde + phosphate + NADP(+) = 4-phospho-L-aspartate + NADPH + H(+)</text>
        <dbReference type="Rhea" id="RHEA:24284"/>
        <dbReference type="ChEBI" id="CHEBI:15378"/>
        <dbReference type="ChEBI" id="CHEBI:43474"/>
        <dbReference type="ChEBI" id="CHEBI:57535"/>
        <dbReference type="ChEBI" id="CHEBI:57783"/>
        <dbReference type="ChEBI" id="CHEBI:58349"/>
        <dbReference type="ChEBI" id="CHEBI:537519"/>
        <dbReference type="EC" id="1.2.1.11"/>
    </reaction>
</comment>
<evidence type="ECO:0000256" key="14">
    <source>
        <dbReference type="ARBA" id="ARBA00047891"/>
    </source>
</evidence>
<feature type="domain" description="Semialdehyde dehydrogenase NAD-binding" evidence="17">
    <location>
        <begin position="15"/>
        <end position="130"/>
    </location>
</feature>
<keyword evidence="11 15" id="KW-0560">Oxidoreductase</keyword>
<dbReference type="GO" id="GO:0051287">
    <property type="term" value="F:NAD binding"/>
    <property type="evidence" value="ECO:0007669"/>
    <property type="project" value="InterPro"/>
</dbReference>
<accession>Q1Q2L9</accession>
<evidence type="ECO:0000256" key="7">
    <source>
        <dbReference type="ARBA" id="ARBA00022605"/>
    </source>
</evidence>
<evidence type="ECO:0000256" key="2">
    <source>
        <dbReference type="ARBA" id="ARBA00005076"/>
    </source>
</evidence>
<dbReference type="GO" id="GO:0004073">
    <property type="term" value="F:aspartate-semialdehyde dehydrogenase activity"/>
    <property type="evidence" value="ECO:0007669"/>
    <property type="project" value="UniProtKB-UniRule"/>
</dbReference>
<feature type="active site" description="Acyl-thioester intermediate" evidence="15 16">
    <location>
        <position position="139"/>
    </location>
</feature>
<dbReference type="UniPathway" id="UPA00034">
    <property type="reaction ID" value="UER00016"/>
</dbReference>
<evidence type="ECO:0000256" key="10">
    <source>
        <dbReference type="ARBA" id="ARBA00022915"/>
    </source>
</evidence>
<protein>
    <recommendedName>
        <fullName evidence="6 15">Aspartate-semialdehyde dehydrogenase</fullName>
        <shortName evidence="15">ASA dehydrogenase</shortName>
        <shortName evidence="15">ASADH</shortName>
        <ecNumber evidence="6 15">1.2.1.11</ecNumber>
    </recommendedName>
    <alternativeName>
        <fullName evidence="15">Aspartate-beta-semialdehyde dehydrogenase</fullName>
    </alternativeName>
</protein>
<evidence type="ECO:0000256" key="16">
    <source>
        <dbReference type="PIRSR" id="PIRSR000148-1"/>
    </source>
</evidence>
<evidence type="ECO:0000256" key="6">
    <source>
        <dbReference type="ARBA" id="ARBA00013120"/>
    </source>
</evidence>
<dbReference type="AlphaFoldDB" id="Q1Q2L9"/>
<dbReference type="CDD" id="cd18131">
    <property type="entry name" value="ASADH_C_bac_euk_like"/>
    <property type="match status" value="1"/>
</dbReference>
<dbReference type="GO" id="GO:0009088">
    <property type="term" value="P:threonine biosynthetic process"/>
    <property type="evidence" value="ECO:0007669"/>
    <property type="project" value="UniProtKB-UniRule"/>
</dbReference>
<comment type="subunit">
    <text evidence="5 15">Homodimer.</text>
</comment>
<dbReference type="InterPro" id="IPR012280">
    <property type="entry name" value="Semialdhyde_DH_dimer_dom"/>
</dbReference>
<dbReference type="PANTHER" id="PTHR46278">
    <property type="entry name" value="DEHYDROGENASE, PUTATIVE-RELATED"/>
    <property type="match status" value="1"/>
</dbReference>
<dbReference type="GO" id="GO:0071266">
    <property type="term" value="P:'de novo' L-methionine biosynthetic process"/>
    <property type="evidence" value="ECO:0007669"/>
    <property type="project" value="UniProtKB-UniRule"/>
</dbReference>
<keyword evidence="13 15" id="KW-0486">Methionine biosynthesis</keyword>
<comment type="pathway">
    <text evidence="2 15">Amino-acid biosynthesis; L-lysine biosynthesis via DAP pathway; (S)-tetrahydrodipicolinate from L-aspartate: step 2/4.</text>
</comment>
<feature type="binding site" evidence="15">
    <location>
        <begin position="50"/>
        <end position="51"/>
    </location>
    <ligand>
        <name>NADP(+)</name>
        <dbReference type="ChEBI" id="CHEBI:58349"/>
    </ligand>
</feature>
<evidence type="ECO:0000256" key="13">
    <source>
        <dbReference type="ARBA" id="ARBA00023167"/>
    </source>
</evidence>
<gene>
    <name evidence="15 18" type="primary">asd</name>
    <name evidence="18" type="ORF">kuste3498</name>
</gene>
<feature type="binding site" evidence="15">
    <location>
        <position position="329"/>
    </location>
    <ligand>
        <name>NADP(+)</name>
        <dbReference type="ChEBI" id="CHEBI:58349"/>
    </ligand>
</feature>
<dbReference type="PIRSF" id="PIRSF000148">
    <property type="entry name" value="ASA_dh"/>
    <property type="match status" value="1"/>
</dbReference>
<feature type="binding site" evidence="15">
    <location>
        <begin position="169"/>
        <end position="170"/>
    </location>
    <ligand>
        <name>NADP(+)</name>
        <dbReference type="ChEBI" id="CHEBI:58349"/>
    </ligand>
</feature>
<comment type="pathway">
    <text evidence="1 15">Amino-acid biosynthesis; L-methionine biosynthesis via de novo pathway; L-homoserine from L-aspartate: step 2/3.</text>
</comment>
<evidence type="ECO:0000259" key="17">
    <source>
        <dbReference type="SMART" id="SM00859"/>
    </source>
</evidence>
<dbReference type="GO" id="GO:0019877">
    <property type="term" value="P:diaminopimelate biosynthetic process"/>
    <property type="evidence" value="ECO:0007669"/>
    <property type="project" value="UniProtKB-UniRule"/>
</dbReference>
<reference evidence="18" key="1">
    <citation type="journal article" date="2006" name="Nature">
        <title>Deciphering the evolution and metabolism of an anammox bacterium from a community genome.</title>
        <authorList>
            <person name="Strous M."/>
            <person name="Pelletier E."/>
            <person name="Mangenot S."/>
            <person name="Rattei T."/>
            <person name="Lehner A."/>
            <person name="Taylor M.W."/>
            <person name="Horn M."/>
            <person name="Daims H."/>
            <person name="Bartol-Mavel D."/>
            <person name="Wincker P."/>
            <person name="Barbe V."/>
            <person name="Fonknechten N."/>
            <person name="Vallenet D."/>
            <person name="Segurens B."/>
            <person name="Schenowitz-Truong C."/>
            <person name="Medigue C."/>
            <person name="Collingro A."/>
            <person name="Snel B."/>
            <person name="Dutilh B.E."/>
            <person name="OpDenCamp H.J.M."/>
            <person name="vanDerDrift C."/>
            <person name="Cirpus I."/>
            <person name="vanDePas-Schoonen K.T."/>
            <person name="Harhangi H.R."/>
            <person name="vanNiftrik L."/>
            <person name="Schmid M."/>
            <person name="Keltjens J."/>
            <person name="vanDeVossenberg J."/>
            <person name="Kartal B."/>
            <person name="Meier H."/>
            <person name="Frishman D."/>
            <person name="Huynen M.A."/>
            <person name="Mewes H."/>
            <person name="Weissenbach J."/>
            <person name="Jetten M.S.M."/>
            <person name="Wagner M."/>
            <person name="LePaslier D."/>
        </authorList>
    </citation>
    <scope>NUCLEOTIDE SEQUENCE</scope>
</reference>
<keyword evidence="8 15" id="KW-0791">Threonine biosynthesis</keyword>
<feature type="binding site" evidence="15">
    <location>
        <position position="249"/>
    </location>
    <ligand>
        <name>substrate</name>
    </ligand>
</feature>
<dbReference type="Gene3D" id="3.30.360.10">
    <property type="entry name" value="Dihydrodipicolinate Reductase, domain 2"/>
    <property type="match status" value="1"/>
</dbReference>
<name>Q1Q2L9_KUEST</name>